<dbReference type="CDD" id="cd01570">
    <property type="entry name" value="NAPRTase_A"/>
    <property type="match status" value="1"/>
</dbReference>
<dbReference type="Pfam" id="PF17767">
    <property type="entry name" value="NAPRTase_N"/>
    <property type="match status" value="1"/>
</dbReference>
<organism evidence="13 14">
    <name type="scientific">Candidatus Kutchimonas denitrificans</name>
    <dbReference type="NCBI Taxonomy" id="3056748"/>
    <lineage>
        <taxon>Bacteria</taxon>
        <taxon>Pseudomonadati</taxon>
        <taxon>Gemmatimonadota</taxon>
        <taxon>Gemmatimonadia</taxon>
        <taxon>Candidatus Palauibacterales</taxon>
        <taxon>Candidatus Palauibacteraceae</taxon>
        <taxon>Candidatus Kutchimonas</taxon>
    </lineage>
</organism>
<evidence type="ECO:0000256" key="5">
    <source>
        <dbReference type="ARBA" id="ARBA00022598"/>
    </source>
</evidence>
<dbReference type="InterPro" id="IPR040727">
    <property type="entry name" value="NAPRTase_N"/>
</dbReference>
<dbReference type="EMBL" id="JAACAK010000142">
    <property type="protein sequence ID" value="NIR76702.1"/>
    <property type="molecule type" value="Genomic_DNA"/>
</dbReference>
<dbReference type="EC" id="6.3.4.21" evidence="3 9"/>
<dbReference type="InterPro" id="IPR007229">
    <property type="entry name" value="Nic_PRibTrfase-Fam"/>
</dbReference>
<reference evidence="13 14" key="1">
    <citation type="submission" date="2020-01" db="EMBL/GenBank/DDBJ databases">
        <title>Genomes assembled from Gulf of Kutch pelagic sediment metagenomes.</title>
        <authorList>
            <person name="Chandrashekar M."/>
            <person name="Mahajan M.S."/>
            <person name="Dave K.J."/>
            <person name="Vatsa P."/>
            <person name="Nathani N.M."/>
        </authorList>
    </citation>
    <scope>NUCLEOTIDE SEQUENCE [LARGE SCALE GENOMIC DNA]</scope>
    <source>
        <strain evidence="13">KS3-K002</strain>
    </source>
</reference>
<keyword evidence="13" id="KW-0328">Glycosyltransferase</keyword>
<protein>
    <recommendedName>
        <fullName evidence="3 9">Nicotinate phosphoribosyltransferase</fullName>
        <ecNumber evidence="3 9">6.3.4.21</ecNumber>
    </recommendedName>
</protein>
<dbReference type="FunFam" id="3.20.20.70:FF:000076">
    <property type="entry name" value="Nicotinate phosphoribosyltransferase"/>
    <property type="match status" value="1"/>
</dbReference>
<dbReference type="AlphaFoldDB" id="A0AAE4ZC25"/>
<keyword evidence="7 9" id="KW-0808">Transferase</keyword>
<dbReference type="GO" id="GO:0034355">
    <property type="term" value="P:NAD+ biosynthetic process via the salvage pathway"/>
    <property type="evidence" value="ECO:0007669"/>
    <property type="project" value="UniProtKB-ARBA"/>
</dbReference>
<keyword evidence="4" id="KW-0597">Phosphoprotein</keyword>
<dbReference type="InterPro" id="IPR041525">
    <property type="entry name" value="N/Namide_PRibTrfase"/>
</dbReference>
<evidence type="ECO:0000256" key="6">
    <source>
        <dbReference type="ARBA" id="ARBA00022642"/>
    </source>
</evidence>
<comment type="caution">
    <text evidence="13">The sequence shown here is derived from an EMBL/GenBank/DDBJ whole genome shotgun (WGS) entry which is preliminary data.</text>
</comment>
<dbReference type="PANTHER" id="PTHR11098">
    <property type="entry name" value="NICOTINATE PHOSPHORIBOSYLTRANSFERASE"/>
    <property type="match status" value="1"/>
</dbReference>
<dbReference type="GO" id="GO:0047280">
    <property type="term" value="F:nicotinamide phosphoribosyltransferase activity"/>
    <property type="evidence" value="ECO:0007669"/>
    <property type="project" value="UniProtKB-ARBA"/>
</dbReference>
<dbReference type="NCBIfam" id="NF006696">
    <property type="entry name" value="PRK09243.1-3"/>
    <property type="match status" value="1"/>
</dbReference>
<dbReference type="SUPFAM" id="SSF51690">
    <property type="entry name" value="Nicotinate/Quinolinate PRTase C-terminal domain-like"/>
    <property type="match status" value="1"/>
</dbReference>
<dbReference type="InterPro" id="IPR036068">
    <property type="entry name" value="Nicotinate_pribotase-like_C"/>
</dbReference>
<evidence type="ECO:0000259" key="10">
    <source>
        <dbReference type="Pfam" id="PF04095"/>
    </source>
</evidence>
<evidence type="ECO:0000256" key="2">
    <source>
        <dbReference type="ARBA" id="ARBA00010897"/>
    </source>
</evidence>
<evidence type="ECO:0000256" key="9">
    <source>
        <dbReference type="RuleBase" id="RU365100"/>
    </source>
</evidence>
<dbReference type="GO" id="GO:0005829">
    <property type="term" value="C:cytosol"/>
    <property type="evidence" value="ECO:0007669"/>
    <property type="project" value="TreeGrafter"/>
</dbReference>
<feature type="domain" description="Nicotinate phosphoribosyltransferase N-terminal" evidence="11">
    <location>
        <begin position="15"/>
        <end position="137"/>
    </location>
</feature>
<dbReference type="NCBIfam" id="NF009131">
    <property type="entry name" value="PRK12484.1"/>
    <property type="match status" value="1"/>
</dbReference>
<dbReference type="InterPro" id="IPR041619">
    <property type="entry name" value="NAPRTase_C"/>
</dbReference>
<evidence type="ECO:0000256" key="3">
    <source>
        <dbReference type="ARBA" id="ARBA00013236"/>
    </source>
</evidence>
<comment type="similarity">
    <text evidence="2 9">Belongs to the NAPRTase family.</text>
</comment>
<dbReference type="PANTHER" id="PTHR11098:SF1">
    <property type="entry name" value="NICOTINATE PHOSPHORIBOSYLTRANSFERASE"/>
    <property type="match status" value="1"/>
</dbReference>
<sequence length="467" mass="51369">MTDQPKWVTADNAALLTDQYELTMLQAYWREEMDREAVFSLYVRRLPEGRNYLLACGLGDVLDYIETMRFNQKSIDYLAERDEFSDEFLDWLKDFRFSGDVYAVREGTPVFSEEPIIEVAGPIAEAQLLETFVMNQIHFQTVLASKAARVVSAAGDRAVVDFGLRRMHGADAGIKAARAFHIAGVAATSNVLAGQLYGVPVTGTMAHSYIQAHDRELDAFRAFAHLYGDTILLVDTYDTLEGVRKVVELAEEMGDEFRVRGIRLDSGDLAQLAVDSRKILDDAGLENVDIFASGGLNEHNIAEMIEEGAPISGFGVGTGMGVADDAPALDIAYKLTAYAETGRLKLSSGKKILPGRKQIFRIEENGGAVRDVLGRADEDGPGRPLLRKVMSGGKRVADEDHSLDEARERAREEIDKLPERIRSIAAAEPPYPVQISDALKAYQREITEAVKDAQSAEASSAERGSSR</sequence>
<comment type="catalytic activity">
    <reaction evidence="8 9">
        <text>5-phospho-alpha-D-ribose 1-diphosphate + nicotinate + ATP + H2O = nicotinate beta-D-ribonucleotide + ADP + phosphate + diphosphate</text>
        <dbReference type="Rhea" id="RHEA:36163"/>
        <dbReference type="ChEBI" id="CHEBI:15377"/>
        <dbReference type="ChEBI" id="CHEBI:30616"/>
        <dbReference type="ChEBI" id="CHEBI:32544"/>
        <dbReference type="ChEBI" id="CHEBI:33019"/>
        <dbReference type="ChEBI" id="CHEBI:43474"/>
        <dbReference type="ChEBI" id="CHEBI:57502"/>
        <dbReference type="ChEBI" id="CHEBI:58017"/>
        <dbReference type="ChEBI" id="CHEBI:456216"/>
        <dbReference type="EC" id="6.3.4.21"/>
    </reaction>
</comment>
<dbReference type="SUPFAM" id="SSF54675">
    <property type="entry name" value="Nicotinate/Quinolinate PRTase N-terminal domain-like"/>
    <property type="match status" value="1"/>
</dbReference>
<evidence type="ECO:0000259" key="12">
    <source>
        <dbReference type="Pfam" id="PF17956"/>
    </source>
</evidence>
<dbReference type="Gene3D" id="3.20.140.10">
    <property type="entry name" value="nicotinate phosphoribosyltransferase"/>
    <property type="match status" value="2"/>
</dbReference>
<dbReference type="InterPro" id="IPR006405">
    <property type="entry name" value="Nic_PRibTrfase_pncB"/>
</dbReference>
<feature type="domain" description="Nicotinate/nicotinamide phosphoribosyltransferase" evidence="10">
    <location>
        <begin position="159"/>
        <end position="341"/>
    </location>
</feature>
<proteinExistence type="inferred from homology"/>
<evidence type="ECO:0000259" key="11">
    <source>
        <dbReference type="Pfam" id="PF17767"/>
    </source>
</evidence>
<dbReference type="Pfam" id="PF17956">
    <property type="entry name" value="NAPRTase_C"/>
    <property type="match status" value="1"/>
</dbReference>
<dbReference type="GO" id="GO:0004516">
    <property type="term" value="F:nicotinate phosphoribosyltransferase activity"/>
    <property type="evidence" value="ECO:0007669"/>
    <property type="project" value="UniProtKB-UniRule"/>
</dbReference>
<accession>A0AAE4ZC25</accession>
<feature type="domain" description="Nicotinate phosphoribosyltransferase C-terminal" evidence="12">
    <location>
        <begin position="383"/>
        <end position="440"/>
    </location>
</feature>
<dbReference type="Pfam" id="PF04095">
    <property type="entry name" value="NAPRTase"/>
    <property type="match status" value="1"/>
</dbReference>
<gene>
    <name evidence="13" type="ORF">GWO12_16610</name>
</gene>
<dbReference type="NCBIfam" id="TIGR01513">
    <property type="entry name" value="NAPRTase_put"/>
    <property type="match status" value="1"/>
</dbReference>
<name>A0AAE4ZC25_9BACT</name>
<comment type="PTM">
    <text evidence="9">Transiently phosphorylated on a His residue during the reaction cycle. Phosphorylation strongly increases the affinity for substrates and increases the rate of nicotinate D-ribonucleotide production. Dephosphorylation regenerates the low-affinity form of the enzyme, leading to product release.</text>
</comment>
<dbReference type="Gene3D" id="3.20.20.70">
    <property type="entry name" value="Aldolase class I"/>
    <property type="match status" value="1"/>
</dbReference>
<dbReference type="Proteomes" id="UP000702544">
    <property type="component" value="Unassembled WGS sequence"/>
</dbReference>
<keyword evidence="5 9" id="KW-0436">Ligase</keyword>
<evidence type="ECO:0000256" key="1">
    <source>
        <dbReference type="ARBA" id="ARBA00004952"/>
    </source>
</evidence>
<dbReference type="PIRSF" id="PIRSF000484">
    <property type="entry name" value="NAPRT"/>
    <property type="match status" value="1"/>
</dbReference>
<evidence type="ECO:0000313" key="13">
    <source>
        <dbReference type="EMBL" id="NIR76702.1"/>
    </source>
</evidence>
<comment type="function">
    <text evidence="9">Catalyzes the first step in the biosynthesis of NAD from nicotinic acid, the ATP-dependent synthesis of beta-nicotinate D-ribonucleotide from nicotinate and 5-phospho-D-ribose 1-phosphate.</text>
</comment>
<evidence type="ECO:0000256" key="8">
    <source>
        <dbReference type="ARBA" id="ARBA00048668"/>
    </source>
</evidence>
<evidence type="ECO:0000256" key="7">
    <source>
        <dbReference type="ARBA" id="ARBA00022679"/>
    </source>
</evidence>
<dbReference type="InterPro" id="IPR013785">
    <property type="entry name" value="Aldolase_TIM"/>
</dbReference>
<comment type="pathway">
    <text evidence="1 9">Cofactor biosynthesis; NAD(+) biosynthesis; nicotinate D-ribonucleotide from nicotinate: step 1/1.</text>
</comment>
<evidence type="ECO:0000313" key="14">
    <source>
        <dbReference type="Proteomes" id="UP000702544"/>
    </source>
</evidence>
<keyword evidence="6 9" id="KW-0662">Pyridine nucleotide biosynthesis</keyword>
<evidence type="ECO:0000256" key="4">
    <source>
        <dbReference type="ARBA" id="ARBA00022553"/>
    </source>
</evidence>